<dbReference type="InParanoid" id="A0A3B1JT63"/>
<reference evidence="3" key="2">
    <citation type="journal article" date="2014" name="Nat. Commun.">
        <title>The cavefish genome reveals candidate genes for eye loss.</title>
        <authorList>
            <person name="McGaugh S.E."/>
            <person name="Gross J.B."/>
            <person name="Aken B."/>
            <person name="Blin M."/>
            <person name="Borowsky R."/>
            <person name="Chalopin D."/>
            <person name="Hinaux H."/>
            <person name="Jeffery W.R."/>
            <person name="Keene A."/>
            <person name="Ma L."/>
            <person name="Minx P."/>
            <person name="Murphy D."/>
            <person name="O'Quin K.E."/>
            <person name="Retaux S."/>
            <person name="Rohner N."/>
            <person name="Searle S.M."/>
            <person name="Stahl B.A."/>
            <person name="Tabin C."/>
            <person name="Volff J.N."/>
            <person name="Yoshizawa M."/>
            <person name="Warren W.C."/>
        </authorList>
    </citation>
    <scope>NUCLEOTIDE SEQUENCE [LARGE SCALE GENOMIC DNA]</scope>
    <source>
        <strain evidence="3">female</strain>
    </source>
</reference>
<dbReference type="Proteomes" id="UP000018467">
    <property type="component" value="Unassembled WGS sequence"/>
</dbReference>
<accession>A0A3B1JT63</accession>
<feature type="compositionally biased region" description="Low complexity" evidence="1">
    <location>
        <begin position="39"/>
        <end position="50"/>
    </location>
</feature>
<keyword evidence="3" id="KW-1185">Reference proteome</keyword>
<reference evidence="3" key="1">
    <citation type="submission" date="2013-03" db="EMBL/GenBank/DDBJ databases">
        <authorList>
            <person name="Jeffery W."/>
            <person name="Warren W."/>
            <person name="Wilson R.K."/>
        </authorList>
    </citation>
    <scope>NUCLEOTIDE SEQUENCE</scope>
    <source>
        <strain evidence="3">female</strain>
    </source>
</reference>
<organism evidence="2 3">
    <name type="scientific">Astyanax mexicanus</name>
    <name type="common">Blind cave fish</name>
    <name type="synonym">Astyanax fasciatus mexicanus</name>
    <dbReference type="NCBI Taxonomy" id="7994"/>
    <lineage>
        <taxon>Eukaryota</taxon>
        <taxon>Metazoa</taxon>
        <taxon>Chordata</taxon>
        <taxon>Craniata</taxon>
        <taxon>Vertebrata</taxon>
        <taxon>Euteleostomi</taxon>
        <taxon>Actinopterygii</taxon>
        <taxon>Neopterygii</taxon>
        <taxon>Teleostei</taxon>
        <taxon>Ostariophysi</taxon>
        <taxon>Characiformes</taxon>
        <taxon>Characoidei</taxon>
        <taxon>Acestrorhamphidae</taxon>
        <taxon>Acestrorhamphinae</taxon>
        <taxon>Astyanax</taxon>
    </lineage>
</organism>
<dbReference type="Bgee" id="ENSAMXG00000036051">
    <property type="expression patterns" value="Expressed in zone of skin and 6 other cell types or tissues"/>
</dbReference>
<feature type="compositionally biased region" description="Pro residues" evidence="1">
    <location>
        <begin position="51"/>
        <end position="61"/>
    </location>
</feature>
<evidence type="ECO:0008006" key="4">
    <source>
        <dbReference type="Google" id="ProtNLM"/>
    </source>
</evidence>
<sequence length="133" mass="14459">MDPAEASTLKEVLQLQGAAIGRHEELLQRMMQQLSILVSSHTEAASETSAPQPPPPDPPTPQELRFLLQCSLFFEQQPSRFPTERSKVAFIISLLTGKALAWATAMLHSTVLFSSGGGVLFCGEKGWGTLSLH</sequence>
<name>A0A3B1JT63_ASTMX</name>
<evidence type="ECO:0000313" key="2">
    <source>
        <dbReference type="Ensembl" id="ENSAMXP00000044529.1"/>
    </source>
</evidence>
<dbReference type="AlphaFoldDB" id="A0A3B1JT63"/>
<reference evidence="2" key="3">
    <citation type="submission" date="2025-08" db="UniProtKB">
        <authorList>
            <consortium name="Ensembl"/>
        </authorList>
    </citation>
    <scope>IDENTIFICATION</scope>
</reference>
<reference evidence="2" key="4">
    <citation type="submission" date="2025-09" db="UniProtKB">
        <authorList>
            <consortium name="Ensembl"/>
        </authorList>
    </citation>
    <scope>IDENTIFICATION</scope>
</reference>
<evidence type="ECO:0000313" key="3">
    <source>
        <dbReference type="Proteomes" id="UP000018467"/>
    </source>
</evidence>
<evidence type="ECO:0000256" key="1">
    <source>
        <dbReference type="SAM" id="MobiDB-lite"/>
    </source>
</evidence>
<dbReference type="GeneTree" id="ENSGT01120000275030"/>
<protein>
    <recommendedName>
        <fullName evidence="4">DUF4939 domain-containing protein</fullName>
    </recommendedName>
</protein>
<proteinExistence type="predicted"/>
<feature type="region of interest" description="Disordered" evidence="1">
    <location>
        <begin position="39"/>
        <end position="61"/>
    </location>
</feature>
<dbReference type="Ensembl" id="ENSAMXT00000033137.1">
    <property type="protein sequence ID" value="ENSAMXP00000044529.1"/>
    <property type="gene ID" value="ENSAMXG00000036051.1"/>
</dbReference>